<evidence type="ECO:0000313" key="3">
    <source>
        <dbReference type="EMBL" id="KAF7291975.1"/>
    </source>
</evidence>
<protein>
    <submittedName>
        <fullName evidence="3">Uncharacterized protein</fullName>
    </submittedName>
</protein>
<feature type="coiled-coil region" evidence="1">
    <location>
        <begin position="79"/>
        <end position="106"/>
    </location>
</feature>
<dbReference type="RefSeq" id="XP_037214702.1">
    <property type="nucleotide sequence ID" value="XM_037368734.1"/>
</dbReference>
<feature type="region of interest" description="Disordered" evidence="2">
    <location>
        <begin position="109"/>
        <end position="130"/>
    </location>
</feature>
<dbReference type="Proteomes" id="UP000636479">
    <property type="component" value="Unassembled WGS sequence"/>
</dbReference>
<sequence length="130" mass="14061">MFSPSSGMSTPSKQQPTPQSYSPSKAAPTPSPIPPLSSTSLLKKHIAAGAVDPRQAAIEQAQAERSSLHTKNEQLWKLIERQKAGYNQLVEELERARKERDAYKAKLKAVATGSDLESNHLAPSPSKVAT</sequence>
<gene>
    <name evidence="3" type="ORF">MIND_01223200</name>
</gene>
<accession>A0A8H6S4C0</accession>
<dbReference type="OrthoDB" id="2874176at2759"/>
<evidence type="ECO:0000256" key="1">
    <source>
        <dbReference type="SAM" id="Coils"/>
    </source>
</evidence>
<proteinExistence type="predicted"/>
<keyword evidence="4" id="KW-1185">Reference proteome</keyword>
<evidence type="ECO:0000256" key="2">
    <source>
        <dbReference type="SAM" id="MobiDB-lite"/>
    </source>
</evidence>
<reference evidence="3" key="1">
    <citation type="submission" date="2020-05" db="EMBL/GenBank/DDBJ databases">
        <title>Mycena genomes resolve the evolution of fungal bioluminescence.</title>
        <authorList>
            <person name="Tsai I.J."/>
        </authorList>
    </citation>
    <scope>NUCLEOTIDE SEQUENCE</scope>
    <source>
        <strain evidence="3">171206Taipei</strain>
    </source>
</reference>
<feature type="region of interest" description="Disordered" evidence="2">
    <location>
        <begin position="1"/>
        <end position="38"/>
    </location>
</feature>
<dbReference type="EMBL" id="JACAZF010000012">
    <property type="protein sequence ID" value="KAF7291975.1"/>
    <property type="molecule type" value="Genomic_DNA"/>
</dbReference>
<organism evidence="3 4">
    <name type="scientific">Mycena indigotica</name>
    <dbReference type="NCBI Taxonomy" id="2126181"/>
    <lineage>
        <taxon>Eukaryota</taxon>
        <taxon>Fungi</taxon>
        <taxon>Dikarya</taxon>
        <taxon>Basidiomycota</taxon>
        <taxon>Agaricomycotina</taxon>
        <taxon>Agaricomycetes</taxon>
        <taxon>Agaricomycetidae</taxon>
        <taxon>Agaricales</taxon>
        <taxon>Marasmiineae</taxon>
        <taxon>Mycenaceae</taxon>
        <taxon>Mycena</taxon>
    </lineage>
</organism>
<evidence type="ECO:0000313" key="4">
    <source>
        <dbReference type="Proteomes" id="UP000636479"/>
    </source>
</evidence>
<dbReference type="GeneID" id="59351250"/>
<comment type="caution">
    <text evidence="3">The sequence shown here is derived from an EMBL/GenBank/DDBJ whole genome shotgun (WGS) entry which is preliminary data.</text>
</comment>
<keyword evidence="1" id="KW-0175">Coiled coil</keyword>
<feature type="compositionally biased region" description="Polar residues" evidence="2">
    <location>
        <begin position="1"/>
        <end position="21"/>
    </location>
</feature>
<name>A0A8H6S4C0_9AGAR</name>
<dbReference type="AlphaFoldDB" id="A0A8H6S4C0"/>